<comment type="catalytic activity">
    <reaction evidence="1">
        <text>a beta-lactam + H2O = a substituted beta-amino acid</text>
        <dbReference type="Rhea" id="RHEA:20401"/>
        <dbReference type="ChEBI" id="CHEBI:15377"/>
        <dbReference type="ChEBI" id="CHEBI:35627"/>
        <dbReference type="ChEBI" id="CHEBI:140347"/>
        <dbReference type="EC" id="3.5.2.6"/>
    </reaction>
</comment>
<feature type="chain" id="PRO_5001825913" description="beta-lactamase" evidence="7">
    <location>
        <begin position="25"/>
        <end position="272"/>
    </location>
</feature>
<comment type="similarity">
    <text evidence="2">Belongs to the class-D beta-lactamase family.</text>
</comment>
<evidence type="ECO:0000256" key="1">
    <source>
        <dbReference type="ARBA" id="ARBA00001526"/>
    </source>
</evidence>
<keyword evidence="10" id="KW-1185">Reference proteome</keyword>
<reference evidence="9 10" key="1">
    <citation type="submission" date="2014-08" db="EMBL/GenBank/DDBJ databases">
        <authorList>
            <person name="Hassan Y.I."/>
            <person name="Lepp D."/>
            <person name="Zhou T."/>
        </authorList>
    </citation>
    <scope>NUCLEOTIDE SEQUENCE [LARGE SCALE GENOMIC DNA]</scope>
    <source>
        <strain evidence="9 10">IFO13584</strain>
    </source>
</reference>
<dbReference type="GO" id="GO:0071555">
    <property type="term" value="P:cell wall organization"/>
    <property type="evidence" value="ECO:0007669"/>
    <property type="project" value="TreeGrafter"/>
</dbReference>
<evidence type="ECO:0000256" key="3">
    <source>
        <dbReference type="ARBA" id="ARBA00012865"/>
    </source>
</evidence>
<dbReference type="PANTHER" id="PTHR30627:SF6">
    <property type="entry name" value="BETA-LACTAMASE YBXI-RELATED"/>
    <property type="match status" value="1"/>
</dbReference>
<dbReference type="NCBIfam" id="NF000270">
    <property type="entry name" value="bla_class_D_alt"/>
    <property type="match status" value="1"/>
</dbReference>
<keyword evidence="6" id="KW-0046">Antibiotic resistance</keyword>
<evidence type="ECO:0000256" key="5">
    <source>
        <dbReference type="ARBA" id="ARBA00022801"/>
    </source>
</evidence>
<evidence type="ECO:0000313" key="9">
    <source>
        <dbReference type="EMBL" id="KFL32048.1"/>
    </source>
</evidence>
<dbReference type="GO" id="GO:0008800">
    <property type="term" value="F:beta-lactamase activity"/>
    <property type="evidence" value="ECO:0007669"/>
    <property type="project" value="UniProtKB-EC"/>
</dbReference>
<accession>A0A087M595</accession>
<dbReference type="Pfam" id="PF00905">
    <property type="entry name" value="Transpeptidase"/>
    <property type="match status" value="1"/>
</dbReference>
<gene>
    <name evidence="9" type="ORF">JP75_03440</name>
</gene>
<organism evidence="9 10">
    <name type="scientific">Devosia riboflavina</name>
    <dbReference type="NCBI Taxonomy" id="46914"/>
    <lineage>
        <taxon>Bacteria</taxon>
        <taxon>Pseudomonadati</taxon>
        <taxon>Pseudomonadota</taxon>
        <taxon>Alphaproteobacteria</taxon>
        <taxon>Hyphomicrobiales</taxon>
        <taxon>Devosiaceae</taxon>
        <taxon>Devosia</taxon>
    </lineage>
</organism>
<evidence type="ECO:0000256" key="4">
    <source>
        <dbReference type="ARBA" id="ARBA00022729"/>
    </source>
</evidence>
<dbReference type="EC" id="3.5.2.6" evidence="3"/>
<dbReference type="InterPro" id="IPR001460">
    <property type="entry name" value="PCN-bd_Tpept"/>
</dbReference>
<feature type="domain" description="Penicillin-binding protein transpeptidase" evidence="8">
    <location>
        <begin position="28"/>
        <end position="256"/>
    </location>
</feature>
<comment type="caution">
    <text evidence="9">The sequence shown here is derived from an EMBL/GenBank/DDBJ whole genome shotgun (WGS) entry which is preliminary data.</text>
</comment>
<sequence length="272" mass="29407">MLVRLSLFAAALAGVFALSVPAQARDICTLIADAATRTVLHQEGDCETRVTPASTFKVALAVMAYDAGIITSAHEPKLPFKEGYADWMGDAWRQDTDPTMWMVNSTVWYSQRLAEMLGAEKLTAYAQKFGYGNADFSGDPGRNNGLERSWISSSLKISPLEQAGFVAALVDGKLPISAAVMAGAMELVQQGGASEGWTLRGKTGSAYPRQADGNFDRARGWGWYVGWAEKGDQKLVFVRLAQDEQRHQVSGGLRARDELVEDWAGLVGGLGL</sequence>
<dbReference type="InterPro" id="IPR012338">
    <property type="entry name" value="Beta-lactam/transpept-like"/>
</dbReference>
<dbReference type="GO" id="GO:0046677">
    <property type="term" value="P:response to antibiotic"/>
    <property type="evidence" value="ECO:0007669"/>
    <property type="project" value="UniProtKB-KW"/>
</dbReference>
<dbReference type="SUPFAM" id="SSF56601">
    <property type="entry name" value="beta-lactamase/transpeptidase-like"/>
    <property type="match status" value="1"/>
</dbReference>
<dbReference type="InterPro" id="IPR050515">
    <property type="entry name" value="Beta-lactam/transpept"/>
</dbReference>
<dbReference type="EMBL" id="JQGC01000003">
    <property type="protein sequence ID" value="KFL32048.1"/>
    <property type="molecule type" value="Genomic_DNA"/>
</dbReference>
<feature type="signal peptide" evidence="7">
    <location>
        <begin position="1"/>
        <end position="24"/>
    </location>
</feature>
<keyword evidence="5" id="KW-0378">Hydrolase</keyword>
<name>A0A087M595_9HYPH</name>
<protein>
    <recommendedName>
        <fullName evidence="3">beta-lactamase</fullName>
        <ecNumber evidence="3">3.5.2.6</ecNumber>
    </recommendedName>
</protein>
<dbReference type="Proteomes" id="UP000028981">
    <property type="component" value="Unassembled WGS sequence"/>
</dbReference>
<evidence type="ECO:0000259" key="8">
    <source>
        <dbReference type="Pfam" id="PF00905"/>
    </source>
</evidence>
<dbReference type="GO" id="GO:0008658">
    <property type="term" value="F:penicillin binding"/>
    <property type="evidence" value="ECO:0007669"/>
    <property type="project" value="InterPro"/>
</dbReference>
<dbReference type="PANTHER" id="PTHR30627">
    <property type="entry name" value="PEPTIDOGLYCAN D,D-TRANSPEPTIDASE"/>
    <property type="match status" value="1"/>
</dbReference>
<evidence type="ECO:0000313" key="10">
    <source>
        <dbReference type="Proteomes" id="UP000028981"/>
    </source>
</evidence>
<proteinExistence type="inferred from homology"/>
<keyword evidence="4 7" id="KW-0732">Signal</keyword>
<evidence type="ECO:0000256" key="7">
    <source>
        <dbReference type="SAM" id="SignalP"/>
    </source>
</evidence>
<evidence type="ECO:0000256" key="6">
    <source>
        <dbReference type="ARBA" id="ARBA00023251"/>
    </source>
</evidence>
<dbReference type="AlphaFoldDB" id="A0A087M595"/>
<dbReference type="GO" id="GO:0005886">
    <property type="term" value="C:plasma membrane"/>
    <property type="evidence" value="ECO:0007669"/>
    <property type="project" value="TreeGrafter"/>
</dbReference>
<dbReference type="Gene3D" id="3.40.710.10">
    <property type="entry name" value="DD-peptidase/beta-lactamase superfamily"/>
    <property type="match status" value="1"/>
</dbReference>
<evidence type="ECO:0000256" key="2">
    <source>
        <dbReference type="ARBA" id="ARBA00007898"/>
    </source>
</evidence>